<evidence type="ECO:0000313" key="4">
    <source>
        <dbReference type="Proteomes" id="UP000324748"/>
    </source>
</evidence>
<dbReference type="OrthoDB" id="2497116at2759"/>
<dbReference type="AlphaFoldDB" id="A0A5B0LXY5"/>
<gene>
    <name evidence="2" type="ORF">PGT21_004935</name>
    <name evidence="3" type="ORF">PGTUg99_018936</name>
</gene>
<evidence type="ECO:0000256" key="1">
    <source>
        <dbReference type="SAM" id="MobiDB-lite"/>
    </source>
</evidence>
<comment type="caution">
    <text evidence="2">The sequence shown here is derived from an EMBL/GenBank/DDBJ whole genome shotgun (WGS) entry which is preliminary data.</text>
</comment>
<sequence>MISNKSAKQDKLARKLLPNQSIRSDQKKLSSQQCRPPAVCSLPGPVQTEIDWFDCSQNAEKKNEDCLNTLFEIIDSPPSPVTKSRNRGIKTSKGEGNVRQDPSSSDARIPSDNATSSTTGPSNKVLKFIEKNNSNYLKYKANPDFILGLNSTLRYLENLRLILVQLGELSSRSNRPEDEEEEHERGDAKLKNDKTIEMNRIENEEITKILRDLQTIKFIVVFKHHQHLPIINLLSTFVHEINQALHDLDGQQQSMNTRKSIRLVGFPVGLNPPLISKFNVRRLSCFAILDSATGIERLNDFFSA</sequence>
<reference evidence="4 5" key="1">
    <citation type="submission" date="2019-05" db="EMBL/GenBank/DDBJ databases">
        <title>Emergence of the Ug99 lineage of the wheat stem rust pathogen through somatic hybridization.</title>
        <authorList>
            <person name="Li F."/>
            <person name="Upadhyaya N.M."/>
            <person name="Sperschneider J."/>
            <person name="Matny O."/>
            <person name="Nguyen-Phuc H."/>
            <person name="Mago R."/>
            <person name="Raley C."/>
            <person name="Miller M.E."/>
            <person name="Silverstein K.A.T."/>
            <person name="Henningsen E."/>
            <person name="Hirsch C.D."/>
            <person name="Visser B."/>
            <person name="Pretorius Z.A."/>
            <person name="Steffenson B.J."/>
            <person name="Schwessinger B."/>
            <person name="Dodds P.N."/>
            <person name="Figueroa M."/>
        </authorList>
    </citation>
    <scope>NUCLEOTIDE SEQUENCE [LARGE SCALE GENOMIC DNA]</scope>
    <source>
        <strain evidence="2">21-0</strain>
        <strain evidence="3 5">Ug99</strain>
    </source>
</reference>
<feature type="compositionally biased region" description="Polar residues" evidence="1">
    <location>
        <begin position="18"/>
        <end position="34"/>
    </location>
</feature>
<evidence type="ECO:0000313" key="3">
    <source>
        <dbReference type="EMBL" id="KAA1081576.1"/>
    </source>
</evidence>
<evidence type="ECO:0000313" key="2">
    <source>
        <dbReference type="EMBL" id="KAA1068889.1"/>
    </source>
</evidence>
<proteinExistence type="predicted"/>
<protein>
    <submittedName>
        <fullName evidence="2">Uncharacterized protein</fullName>
    </submittedName>
</protein>
<organism evidence="2 4">
    <name type="scientific">Puccinia graminis f. sp. tritici</name>
    <dbReference type="NCBI Taxonomy" id="56615"/>
    <lineage>
        <taxon>Eukaryota</taxon>
        <taxon>Fungi</taxon>
        <taxon>Dikarya</taxon>
        <taxon>Basidiomycota</taxon>
        <taxon>Pucciniomycotina</taxon>
        <taxon>Pucciniomycetes</taxon>
        <taxon>Pucciniales</taxon>
        <taxon>Pucciniaceae</taxon>
        <taxon>Puccinia</taxon>
    </lineage>
</organism>
<evidence type="ECO:0000313" key="5">
    <source>
        <dbReference type="Proteomes" id="UP000325313"/>
    </source>
</evidence>
<dbReference type="EMBL" id="VSWC01000183">
    <property type="protein sequence ID" value="KAA1068889.1"/>
    <property type="molecule type" value="Genomic_DNA"/>
</dbReference>
<dbReference type="Proteomes" id="UP000324748">
    <property type="component" value="Unassembled WGS sequence"/>
</dbReference>
<dbReference type="EMBL" id="VDEP01000441">
    <property type="protein sequence ID" value="KAA1081576.1"/>
    <property type="molecule type" value="Genomic_DNA"/>
</dbReference>
<feature type="region of interest" description="Disordered" evidence="1">
    <location>
        <begin position="77"/>
        <end position="122"/>
    </location>
</feature>
<name>A0A5B0LXY5_PUCGR</name>
<dbReference type="Proteomes" id="UP000325313">
    <property type="component" value="Unassembled WGS sequence"/>
</dbReference>
<feature type="region of interest" description="Disordered" evidence="1">
    <location>
        <begin position="1"/>
        <end position="38"/>
    </location>
</feature>
<feature type="compositionally biased region" description="Polar residues" evidence="1">
    <location>
        <begin position="100"/>
        <end position="122"/>
    </location>
</feature>
<keyword evidence="4" id="KW-1185">Reference proteome</keyword>
<accession>A0A5B0LXY5</accession>